<dbReference type="Gene3D" id="1.10.10.60">
    <property type="entry name" value="Homeodomain-like"/>
    <property type="match status" value="1"/>
</dbReference>
<dbReference type="AlphaFoldDB" id="A0A1W0CIZ6"/>
<feature type="domain" description="Mor transcription activator" evidence="1">
    <location>
        <begin position="7"/>
        <end position="110"/>
    </location>
</feature>
<evidence type="ECO:0000259" key="1">
    <source>
        <dbReference type="Pfam" id="PF08765"/>
    </source>
</evidence>
<proteinExistence type="predicted"/>
<evidence type="ECO:0000313" key="3">
    <source>
        <dbReference type="Proteomes" id="UP000192721"/>
    </source>
</evidence>
<accession>A0A1W0CIZ6</accession>
<evidence type="ECO:0000313" key="2">
    <source>
        <dbReference type="EMBL" id="OQS34696.1"/>
    </source>
</evidence>
<dbReference type="RefSeq" id="WP_081556495.1">
    <property type="nucleotide sequence ID" value="NZ_JBBIGS010000031.1"/>
</dbReference>
<dbReference type="EMBL" id="MUKV01000031">
    <property type="protein sequence ID" value="OQS34696.1"/>
    <property type="molecule type" value="Genomic_DNA"/>
</dbReference>
<comment type="caution">
    <text evidence="2">The sequence shown here is derived from an EMBL/GenBank/DDBJ whole genome shotgun (WGS) entry which is preliminary data.</text>
</comment>
<dbReference type="Pfam" id="PF08765">
    <property type="entry name" value="Mor"/>
    <property type="match status" value="1"/>
</dbReference>
<organism evidence="2 3">
    <name type="scientific">Chromobacterium haemolyticum</name>
    <dbReference type="NCBI Taxonomy" id="394935"/>
    <lineage>
        <taxon>Bacteria</taxon>
        <taxon>Pseudomonadati</taxon>
        <taxon>Pseudomonadota</taxon>
        <taxon>Betaproteobacteria</taxon>
        <taxon>Neisseriales</taxon>
        <taxon>Chromobacteriaceae</taxon>
        <taxon>Chromobacterium</taxon>
    </lineage>
</organism>
<dbReference type="Proteomes" id="UP000192721">
    <property type="component" value="Unassembled WGS sequence"/>
</dbReference>
<dbReference type="PANTHER" id="PTHR37812">
    <property type="entry name" value="MU-LIKE PROPHAGE FLUMU PROTEIN C"/>
    <property type="match status" value="1"/>
</dbReference>
<dbReference type="GO" id="GO:0003677">
    <property type="term" value="F:DNA binding"/>
    <property type="evidence" value="ECO:0007669"/>
    <property type="project" value="UniProtKB-KW"/>
</dbReference>
<sequence length="115" mass="13424">MQARFRSKGPELLVDLAQHVAMTLRQLANTEQQQAEQLGQEIAERMAKHWGGQNIYFPIGLSYKSSQRDQQIYREFTGGNHAELARRYGVSLQWIYKIIKTERQREQEQRASQAC</sequence>
<reference evidence="2 3" key="1">
    <citation type="submission" date="2017-02" db="EMBL/GenBank/DDBJ databases">
        <title>Chromobacterium haemolyticum H5244.</title>
        <authorList>
            <person name="Gulvik C.A."/>
        </authorList>
    </citation>
    <scope>NUCLEOTIDE SEQUENCE [LARGE SCALE GENOMIC DNA]</scope>
    <source>
        <strain evidence="2 3">H5244</strain>
    </source>
</reference>
<dbReference type="InterPro" id="IPR014875">
    <property type="entry name" value="Mor_transcription_activator"/>
</dbReference>
<dbReference type="PANTHER" id="PTHR37812:SF1">
    <property type="entry name" value="MU-LIKE PROPHAGE FLUMU PROTEIN C"/>
    <property type="match status" value="1"/>
</dbReference>
<gene>
    <name evidence="2" type="ORF">B0T45_18610</name>
</gene>
<dbReference type="SUPFAM" id="SSF46689">
    <property type="entry name" value="Homeodomain-like"/>
    <property type="match status" value="1"/>
</dbReference>
<protein>
    <submittedName>
        <fullName evidence="2">DNA-binding protein</fullName>
    </submittedName>
</protein>
<dbReference type="InterPro" id="IPR052411">
    <property type="entry name" value="c-mor_Regulatory_Protein"/>
</dbReference>
<keyword evidence="2" id="KW-0238">DNA-binding</keyword>
<name>A0A1W0CIZ6_9NEIS</name>
<dbReference type="InterPro" id="IPR009057">
    <property type="entry name" value="Homeodomain-like_sf"/>
</dbReference>